<gene>
    <name evidence="2" type="ORF">CNX65_04825</name>
</gene>
<dbReference type="Proteomes" id="UP000218505">
    <property type="component" value="Chromosome"/>
</dbReference>
<protein>
    <submittedName>
        <fullName evidence="2">Uncharacterized protein</fullName>
    </submittedName>
</protein>
<organism evidence="2 3">
    <name type="scientific">Actinosynnema pretiosum</name>
    <dbReference type="NCBI Taxonomy" id="42197"/>
    <lineage>
        <taxon>Bacteria</taxon>
        <taxon>Bacillati</taxon>
        <taxon>Actinomycetota</taxon>
        <taxon>Actinomycetes</taxon>
        <taxon>Pseudonocardiales</taxon>
        <taxon>Pseudonocardiaceae</taxon>
        <taxon>Actinosynnema</taxon>
    </lineage>
</organism>
<proteinExistence type="predicted"/>
<evidence type="ECO:0000256" key="1">
    <source>
        <dbReference type="SAM" id="MobiDB-lite"/>
    </source>
</evidence>
<dbReference type="InterPro" id="IPR049807">
    <property type="entry name" value="DpdD-like"/>
</dbReference>
<evidence type="ECO:0000313" key="3">
    <source>
        <dbReference type="Proteomes" id="UP000218505"/>
    </source>
</evidence>
<keyword evidence="3" id="KW-1185">Reference proteome</keyword>
<evidence type="ECO:0000313" key="2">
    <source>
        <dbReference type="EMBL" id="ATE52691.1"/>
    </source>
</evidence>
<dbReference type="KEGG" id="apre:CNX65_04825"/>
<dbReference type="AlphaFoldDB" id="A0A290Z0X6"/>
<reference evidence="2" key="1">
    <citation type="submission" date="2017-09" db="EMBL/GenBank/DDBJ databases">
        <title>Complete Genome Sequence of ansamitocin-producing Bacterium Actinosynnema pretiosum X47.</title>
        <authorList>
            <person name="Cao G."/>
            <person name="Zong G."/>
            <person name="Zhong C."/>
            <person name="Fu J."/>
        </authorList>
    </citation>
    <scope>NUCLEOTIDE SEQUENCE [LARGE SCALE GENOMIC DNA]</scope>
    <source>
        <strain evidence="2">X47</strain>
    </source>
</reference>
<name>A0A290Z0X6_9PSEU</name>
<sequence>MGSMTEATTTLAETEFGNRAAEFLSHFFGEGNDAGEYKEVVDLAEEHITSRANAPVVLPRFNRNEDLSCVYVVASDSAYAAHVPDLITAFAGPTYCKTANIFPARLDPADPIEAAVIHYFGATTPVYRLEAGNNTKHRQNLRTALMLMQKTVARRPVRQWRAPKPLGRLLSEFDAALASGGEAASAVVLDQLSTQGGLSASNLTYLKIKRLDRLGRSAELLRMGDLPDVLHLDPPKPIQDAVLNAVFDTALAEAVAGEDVELACARLSNCEPPLPLPLRGDVVGRSASAVAVMLLAAIGRRDFVELDRMLSARDTQLVPAVPVFLWDRAEELLARSSTDDRQPPAGKSEAAQSGTDPVEADQPALQLPTSWPELVADIAEHRDTIDQVLEGETWREWSPLDTCEEEVARILSTFDDHAWESTGRLVGMVIEAVGYAAEAPRTSRELLIASIALDRLGGGDLLALHSLFEIFLRSSPAESEYRDLLEALRDSSKQWVSVVNAAVVLDFVDRLVLAAAPDESARTNIALALLGPLHRRQARLKPSDFAFARQLCSELDIRLEWADADEQDKGISLTDVPASNVLLYSLDEAVLRRVAEQFAKSAPQLKVVVSHDAVGNDSLRQKARNADVVVLATRCAKHAATGFITANANKARISYADGSGSASLFRAAVEGVLRE</sequence>
<dbReference type="NCBIfam" id="NF041061">
    <property type="entry name" value="DpdD"/>
    <property type="match status" value="1"/>
</dbReference>
<accession>A0A290Z0X6</accession>
<feature type="region of interest" description="Disordered" evidence="1">
    <location>
        <begin position="335"/>
        <end position="366"/>
    </location>
</feature>
<dbReference type="EMBL" id="CP023445">
    <property type="protein sequence ID" value="ATE52691.1"/>
    <property type="molecule type" value="Genomic_DNA"/>
</dbReference>